<organism evidence="1 2">
    <name type="scientific">Kingdonia uniflora</name>
    <dbReference type="NCBI Taxonomy" id="39325"/>
    <lineage>
        <taxon>Eukaryota</taxon>
        <taxon>Viridiplantae</taxon>
        <taxon>Streptophyta</taxon>
        <taxon>Embryophyta</taxon>
        <taxon>Tracheophyta</taxon>
        <taxon>Spermatophyta</taxon>
        <taxon>Magnoliopsida</taxon>
        <taxon>Ranunculales</taxon>
        <taxon>Circaeasteraceae</taxon>
        <taxon>Kingdonia</taxon>
    </lineage>
</organism>
<comment type="caution">
    <text evidence="1">The sequence shown here is derived from an EMBL/GenBank/DDBJ whole genome shotgun (WGS) entry which is preliminary data.</text>
</comment>
<keyword evidence="2" id="KW-1185">Reference proteome</keyword>
<reference evidence="1 2" key="1">
    <citation type="journal article" date="2020" name="IScience">
        <title>Genome Sequencing of the Endangered Kingdonia uniflora (Circaeasteraceae, Ranunculales) Reveals Potential Mechanisms of Evolutionary Specialization.</title>
        <authorList>
            <person name="Sun Y."/>
            <person name="Deng T."/>
            <person name="Zhang A."/>
            <person name="Moore M.J."/>
            <person name="Landis J.B."/>
            <person name="Lin N."/>
            <person name="Zhang H."/>
            <person name="Zhang X."/>
            <person name="Huang J."/>
            <person name="Zhang X."/>
            <person name="Sun H."/>
            <person name="Wang H."/>
        </authorList>
    </citation>
    <scope>NUCLEOTIDE SEQUENCE [LARGE SCALE GENOMIC DNA]</scope>
    <source>
        <strain evidence="1">TB1705</strain>
        <tissue evidence="1">Leaf</tissue>
    </source>
</reference>
<proteinExistence type="predicted"/>
<protein>
    <submittedName>
        <fullName evidence="1">Uncharacterized protein</fullName>
    </submittedName>
</protein>
<gene>
    <name evidence="1" type="ORF">GIB67_028522</name>
</gene>
<feature type="non-terminal residue" evidence="1">
    <location>
        <position position="54"/>
    </location>
</feature>
<accession>A0A7J7KVW9</accession>
<dbReference type="EMBL" id="JACGCM010002836">
    <property type="protein sequence ID" value="KAF6134501.1"/>
    <property type="molecule type" value="Genomic_DNA"/>
</dbReference>
<name>A0A7J7KVW9_9MAGN</name>
<evidence type="ECO:0000313" key="2">
    <source>
        <dbReference type="Proteomes" id="UP000541444"/>
    </source>
</evidence>
<evidence type="ECO:0000313" key="1">
    <source>
        <dbReference type="EMBL" id="KAF6134501.1"/>
    </source>
</evidence>
<sequence length="54" mass="6190">PPHKYIASKSVVLLIICLNPLIEDKFCGLRAYFPFLRSQALHLCVLPIRCFPSF</sequence>
<dbReference type="Proteomes" id="UP000541444">
    <property type="component" value="Unassembled WGS sequence"/>
</dbReference>
<dbReference type="AlphaFoldDB" id="A0A7J7KVW9"/>